<dbReference type="InterPro" id="IPR002110">
    <property type="entry name" value="Ankyrin_rpt"/>
</dbReference>
<reference evidence="1" key="1">
    <citation type="submission" date="2015-10" db="EMBL/GenBank/DDBJ databases">
        <authorList>
            <person name="Regsiter A."/>
            <person name="william w."/>
        </authorList>
    </citation>
    <scope>NUCLEOTIDE SEQUENCE</scope>
    <source>
        <strain evidence="1">Montdore</strain>
    </source>
</reference>
<dbReference type="EMBL" id="LN890952">
    <property type="protein sequence ID" value="CUS15047.1"/>
    <property type="molecule type" value="Genomic_DNA"/>
</dbReference>
<organism evidence="1 2">
    <name type="scientific">Tuber aestivum</name>
    <name type="common">summer truffle</name>
    <dbReference type="NCBI Taxonomy" id="59557"/>
    <lineage>
        <taxon>Eukaryota</taxon>
        <taxon>Fungi</taxon>
        <taxon>Dikarya</taxon>
        <taxon>Ascomycota</taxon>
        <taxon>Pezizomycotina</taxon>
        <taxon>Pezizomycetes</taxon>
        <taxon>Pezizales</taxon>
        <taxon>Tuberaceae</taxon>
        <taxon>Tuber</taxon>
    </lineage>
</organism>
<dbReference type="InterPro" id="IPR036770">
    <property type="entry name" value="Ankyrin_rpt-contain_sf"/>
</dbReference>
<protein>
    <submittedName>
        <fullName evidence="1">Uncharacterized protein</fullName>
    </submittedName>
</protein>
<evidence type="ECO:0000313" key="2">
    <source>
        <dbReference type="Proteomes" id="UP001412239"/>
    </source>
</evidence>
<sequence>MKLFLKREDTNFEAKDAEMGRTALSWAAGAGYEGIVKLLLNQER</sequence>
<dbReference type="AlphaFoldDB" id="A0A292Q8M3"/>
<proteinExistence type="predicted"/>
<dbReference type="Proteomes" id="UP001412239">
    <property type="component" value="Unassembled WGS sequence"/>
</dbReference>
<accession>A0A292Q8M3</accession>
<feature type="non-terminal residue" evidence="1">
    <location>
        <position position="44"/>
    </location>
</feature>
<dbReference type="SUPFAM" id="SSF48403">
    <property type="entry name" value="Ankyrin repeat"/>
    <property type="match status" value="1"/>
</dbReference>
<keyword evidence="2" id="KW-1185">Reference proteome</keyword>
<gene>
    <name evidence="1" type="ORF">GSTUAT00000851001</name>
</gene>
<dbReference type="Gene3D" id="1.25.40.20">
    <property type="entry name" value="Ankyrin repeat-containing domain"/>
    <property type="match status" value="1"/>
</dbReference>
<name>A0A292Q8M3_9PEZI</name>
<evidence type="ECO:0000313" key="1">
    <source>
        <dbReference type="EMBL" id="CUS15047.1"/>
    </source>
</evidence>
<dbReference type="Pfam" id="PF00023">
    <property type="entry name" value="Ank"/>
    <property type="match status" value="1"/>
</dbReference>